<dbReference type="GO" id="GO:0016787">
    <property type="term" value="F:hydrolase activity"/>
    <property type="evidence" value="ECO:0007669"/>
    <property type="project" value="InterPro"/>
</dbReference>
<name>A0AAU7JYF1_9MICO</name>
<dbReference type="InterPro" id="IPR032466">
    <property type="entry name" value="Metal_Hydrolase"/>
</dbReference>
<accession>A0AAU7JYF1</accession>
<dbReference type="Gene3D" id="3.20.20.140">
    <property type="entry name" value="Metal-dependent hydrolases"/>
    <property type="match status" value="1"/>
</dbReference>
<dbReference type="GO" id="GO:0005737">
    <property type="term" value="C:cytoplasm"/>
    <property type="evidence" value="ECO:0007669"/>
    <property type="project" value="TreeGrafter"/>
</dbReference>
<dbReference type="InterPro" id="IPR032465">
    <property type="entry name" value="ACMSD"/>
</dbReference>
<dbReference type="RefSeq" id="WP_406832675.1">
    <property type="nucleotide sequence ID" value="NZ_CP157483.1"/>
</dbReference>
<evidence type="ECO:0000259" key="2">
    <source>
        <dbReference type="Pfam" id="PF04909"/>
    </source>
</evidence>
<dbReference type="PANTHER" id="PTHR21240">
    <property type="entry name" value="2-AMINO-3-CARBOXYLMUCONATE-6-SEMIALDEHYDE DECARBOXYLASE"/>
    <property type="match status" value="1"/>
</dbReference>
<dbReference type="InterPro" id="IPR006680">
    <property type="entry name" value="Amidohydro-rel"/>
</dbReference>
<gene>
    <name evidence="3" type="ORF">ABEG17_07580</name>
</gene>
<evidence type="ECO:0000313" key="3">
    <source>
        <dbReference type="EMBL" id="XBO45186.1"/>
    </source>
</evidence>
<keyword evidence="1" id="KW-0456">Lyase</keyword>
<reference evidence="3" key="1">
    <citation type="submission" date="2024-05" db="EMBL/GenBank/DDBJ databases">
        <authorList>
            <person name="Kim S."/>
            <person name="Heo J."/>
            <person name="Choi H."/>
            <person name="Choi Y."/>
            <person name="Kwon S.-W."/>
            <person name="Kim Y."/>
        </authorList>
    </citation>
    <scope>NUCLEOTIDE SEQUENCE</scope>
    <source>
        <strain evidence="3">KACC 23699</strain>
    </source>
</reference>
<dbReference type="Pfam" id="PF04909">
    <property type="entry name" value="Amidohydro_2"/>
    <property type="match status" value="1"/>
</dbReference>
<dbReference type="EMBL" id="CP157483">
    <property type="protein sequence ID" value="XBO45186.1"/>
    <property type="molecule type" value="Genomic_DNA"/>
</dbReference>
<feature type="domain" description="Amidohydrolase-related" evidence="2">
    <location>
        <begin position="31"/>
        <end position="300"/>
    </location>
</feature>
<dbReference type="GO" id="GO:0016831">
    <property type="term" value="F:carboxy-lyase activity"/>
    <property type="evidence" value="ECO:0007669"/>
    <property type="project" value="InterPro"/>
</dbReference>
<dbReference type="GO" id="GO:0019748">
    <property type="term" value="P:secondary metabolic process"/>
    <property type="evidence" value="ECO:0007669"/>
    <property type="project" value="TreeGrafter"/>
</dbReference>
<dbReference type="SUPFAM" id="SSF51556">
    <property type="entry name" value="Metallo-dependent hydrolases"/>
    <property type="match status" value="1"/>
</dbReference>
<dbReference type="PANTHER" id="PTHR21240:SF28">
    <property type="entry name" value="ISO-OROTATE DECARBOXYLASE (EUROFUNG)"/>
    <property type="match status" value="1"/>
</dbReference>
<dbReference type="CDD" id="cd01292">
    <property type="entry name" value="metallo-dependent_hydrolases"/>
    <property type="match status" value="1"/>
</dbReference>
<sequence>MTTVPGPTKAPTRDEDVPAYWRSLGLPGLADIHVHFMPEPMLRKVWDYFDHAEDHYGTPWPITYRQDEGGRLEMLRTLGLKGIPALNYAHKPGMARWLNEWGTQFSARVPDAVHSATFFPEPGAADVVLSALASGARLFKVHVQVGRFSPLDPLLDDAWAVLADAGVPVVLHAGSAPLAGEFTGPAAVTELLHRHPDLVLVIAHLGMSEYHAFAELAESYDRVHLDTTMVGTDFTNRFAPLPEDYLPRLAALGDKVVLGSDFPQIPYAYAHQLEALHRLGFGEAWMRKVLWHNGARLMGLTA</sequence>
<proteinExistence type="predicted"/>
<organism evidence="3">
    <name type="scientific">Pedococcus sp. KACC 23699</name>
    <dbReference type="NCBI Taxonomy" id="3149228"/>
    <lineage>
        <taxon>Bacteria</taxon>
        <taxon>Bacillati</taxon>
        <taxon>Actinomycetota</taxon>
        <taxon>Actinomycetes</taxon>
        <taxon>Micrococcales</taxon>
        <taxon>Intrasporangiaceae</taxon>
        <taxon>Pedococcus</taxon>
    </lineage>
</organism>
<protein>
    <submittedName>
        <fullName evidence="3">Amidohydrolase family protein</fullName>
    </submittedName>
</protein>
<evidence type="ECO:0000256" key="1">
    <source>
        <dbReference type="ARBA" id="ARBA00023239"/>
    </source>
</evidence>
<dbReference type="AlphaFoldDB" id="A0AAU7JYF1"/>